<sequence length="442" mass="46309">MDTLGPSPLLWLEFDKNGAIDPATTTSLAALLNQPGTTDLVVMSHGWKNTKDDARKLYGTLWANARKKLAPEKASHTVVAGVVWPAKAYRTDFDEQTLVTPGGGGTLAADGTVVGPEDLDDAAFKNVLKDFEDLFGPDGAATAEKARAAAKTLDETTSFFLVKNGNEALGSPGTDSELKADSAPIALATDDATSAKMLMEALIAAPTFNLESSVGRAQGLGDVVSGLISGPRAAVARFLNQLTYYEMKKRAGIVGEALTKNVLSKLVLQQPIRLHLVGHSFGARLVAASANGLTPVPKLEFFSLTLLQGAFSHNSFAKEIKPGLAGAFSDVVGKPTGPICITHTHNDLACTLAYALASRLSRDIAKSIGDANDEFGAMGANGPQHLKAGQAVEDDTDAVFAPQAGKVNTFLADKYIIKTAASDAHNNVDNEDVGRLLAKIVG</sequence>
<accession>A0A1L3ZKN2</accession>
<dbReference type="EMBL" id="CP018230">
    <property type="protein sequence ID" value="API56219.1"/>
    <property type="molecule type" value="Genomic_DNA"/>
</dbReference>
<name>A0A1L3ZKN2_RHILE</name>
<evidence type="ECO:0008006" key="3">
    <source>
        <dbReference type="Google" id="ProtNLM"/>
    </source>
</evidence>
<evidence type="ECO:0000313" key="2">
    <source>
        <dbReference type="Proteomes" id="UP000183050"/>
    </source>
</evidence>
<evidence type="ECO:0000313" key="1">
    <source>
        <dbReference type="EMBL" id="API56219.1"/>
    </source>
</evidence>
<dbReference type="Proteomes" id="UP000183050">
    <property type="component" value="Plasmid unnamed2"/>
</dbReference>
<dbReference type="AlphaFoldDB" id="A0A1L3ZKN2"/>
<proteinExistence type="predicted"/>
<dbReference type="RefSeq" id="WP_072641742.1">
    <property type="nucleotide sequence ID" value="NZ_CP018230.1"/>
</dbReference>
<gene>
    <name evidence="1" type="ORF">BMW22_32375</name>
</gene>
<geneLocation type="plasmid" evidence="1">
    <name>unnamed2</name>
</geneLocation>
<keyword evidence="1" id="KW-0614">Plasmid</keyword>
<reference evidence="1 2" key="1">
    <citation type="submission" date="2016-11" db="EMBL/GenBank/DDBJ databases">
        <title>Rhizobium leguminosarum bv. viciae strain Vaf12 isolated from Vavilovia formosa root nodules from Russia, Dagestan.</title>
        <authorList>
            <person name="Kimeklis A."/>
        </authorList>
    </citation>
    <scope>NUCLEOTIDE SEQUENCE [LARGE SCALE GENOMIC DNA]</scope>
    <source>
        <strain evidence="1 2">Vaf-108</strain>
        <plasmid evidence="2">Plasmid unnamed2</plasmid>
    </source>
</reference>
<protein>
    <recommendedName>
        <fullName evidence="3">Serine-threonine protein kinase</fullName>
    </recommendedName>
</protein>
<organism evidence="1 2">
    <name type="scientific">Rhizobium leguminosarum</name>
    <dbReference type="NCBI Taxonomy" id="384"/>
    <lineage>
        <taxon>Bacteria</taxon>
        <taxon>Pseudomonadati</taxon>
        <taxon>Pseudomonadota</taxon>
        <taxon>Alphaproteobacteria</taxon>
        <taxon>Hyphomicrobiales</taxon>
        <taxon>Rhizobiaceae</taxon>
        <taxon>Rhizobium/Agrobacterium group</taxon>
        <taxon>Rhizobium</taxon>
    </lineage>
</organism>